<evidence type="ECO:0000313" key="2">
    <source>
        <dbReference type="EMBL" id="BAU76017.1"/>
    </source>
</evidence>
<name>A0AAD1FH86_METFU</name>
<reference evidence="3" key="1">
    <citation type="submission" date="2015-05" db="EMBL/GenBank/DDBJ databases">
        <title>Draft genome sequencing of a biphenyl-degrading bacterium, Pseudomonas balearica KF707 (=NBRC110670).</title>
        <authorList>
            <person name="Kimura N."/>
            <person name="Hirose J."/>
            <person name="Watanabe T."/>
            <person name="Suenaga H."/>
            <person name="Fujihara H."/>
            <person name="Noguchi M."/>
            <person name="Hashimoto M."/>
            <person name="Shimodaira J."/>
            <person name="Tsuchikane K."/>
            <person name="Hosoyama A."/>
            <person name="Yamazoe A."/>
            <person name="Fujita N."/>
            <person name="Furukawa K."/>
        </authorList>
    </citation>
    <scope>NUCLEOTIDE SEQUENCE [LARGE SCALE GENOMIC DNA]</scope>
    <source>
        <strain evidence="3">DSM 10086 / NBRC 110670 / KF707</strain>
    </source>
</reference>
<accession>A0AAD1FH86</accession>
<evidence type="ECO:0000256" key="1">
    <source>
        <dbReference type="SAM" id="MobiDB-lite"/>
    </source>
</evidence>
<proteinExistence type="predicted"/>
<dbReference type="EMBL" id="AP014862">
    <property type="protein sequence ID" value="BAU76017.1"/>
    <property type="molecule type" value="Genomic_DNA"/>
</dbReference>
<reference evidence="2 3" key="2">
    <citation type="journal article" date="2017" name="Int. J. Syst. Evol. Microbiol.">
        <title>Pseudomonas furukawaii sp. nov., a polychlorinated biphenyl-degrading bacterium isolated from biphenyl-contaminated soil in Japan.</title>
        <authorList>
            <person name="Kimura N."/>
            <person name="Watanabe T."/>
            <person name="Suenaga H."/>
            <person name="Fujihara H."/>
            <person name="Futagami T."/>
            <person name="Goto M."/>
            <person name="Hanada S."/>
            <person name="Hirose J."/>
        </authorList>
    </citation>
    <scope>NUCLEOTIDE SEQUENCE [LARGE SCALE GENOMIC DNA]</scope>
    <source>
        <strain evidence="3">DSM 10086 / NBRC 110670 / KF707</strain>
    </source>
</reference>
<gene>
    <name evidence="2" type="ORF">KF707C_43290</name>
</gene>
<dbReference type="KEGG" id="pfuw:KF707C_43290"/>
<dbReference type="AlphaFoldDB" id="A0AAD1FH86"/>
<protein>
    <submittedName>
        <fullName evidence="2">Uncharacterized protein</fullName>
    </submittedName>
</protein>
<keyword evidence="3" id="KW-1185">Reference proteome</keyword>
<sequence>MPANAVGHASPTHRRGPLRARRWVSLRSTPSYGCAVRRPAFVGAGLPANRAGPFASSLLQDPARRRKECRPGRV</sequence>
<feature type="region of interest" description="Disordered" evidence="1">
    <location>
        <begin position="52"/>
        <end position="74"/>
    </location>
</feature>
<dbReference type="Proteomes" id="UP000218554">
    <property type="component" value="Chromosome"/>
</dbReference>
<evidence type="ECO:0000313" key="3">
    <source>
        <dbReference type="Proteomes" id="UP000218554"/>
    </source>
</evidence>
<organism evidence="2 3">
    <name type="scientific">Metapseudomonas furukawaii</name>
    <name type="common">Pseudomonas furukawaii</name>
    <dbReference type="NCBI Taxonomy" id="1149133"/>
    <lineage>
        <taxon>Bacteria</taxon>
        <taxon>Pseudomonadati</taxon>
        <taxon>Pseudomonadota</taxon>
        <taxon>Gammaproteobacteria</taxon>
        <taxon>Pseudomonadales</taxon>
        <taxon>Pseudomonadaceae</taxon>
        <taxon>Metapseudomonas</taxon>
    </lineage>
</organism>